<dbReference type="EMBL" id="CP000934">
    <property type="protein sequence ID" value="ACE84972.1"/>
    <property type="molecule type" value="Genomic_DNA"/>
</dbReference>
<organism evidence="2 3">
    <name type="scientific">Cellvibrio japonicus (strain Ueda107)</name>
    <name type="common">Pseudomonas fluorescens subsp. cellulosa</name>
    <dbReference type="NCBI Taxonomy" id="498211"/>
    <lineage>
        <taxon>Bacteria</taxon>
        <taxon>Pseudomonadati</taxon>
        <taxon>Pseudomonadota</taxon>
        <taxon>Gammaproteobacteria</taxon>
        <taxon>Cellvibrionales</taxon>
        <taxon>Cellvibrionaceae</taxon>
        <taxon>Cellvibrio</taxon>
    </lineage>
</organism>
<dbReference type="HOGENOM" id="CLU_3372811_0_0_6"/>
<name>B3PGU7_CELJU</name>
<sequence>MARTGKPVACALSQPVYTGPEPSDLLGLSSEKPT</sequence>
<evidence type="ECO:0000256" key="1">
    <source>
        <dbReference type="SAM" id="MobiDB-lite"/>
    </source>
</evidence>
<dbReference type="AlphaFoldDB" id="B3PGU7"/>
<feature type="region of interest" description="Disordered" evidence="1">
    <location>
        <begin position="13"/>
        <end position="34"/>
    </location>
</feature>
<accession>B3PGU7</accession>
<keyword evidence="3" id="KW-1185">Reference proteome</keyword>
<evidence type="ECO:0000313" key="3">
    <source>
        <dbReference type="Proteomes" id="UP000001036"/>
    </source>
</evidence>
<dbReference type="Proteomes" id="UP000001036">
    <property type="component" value="Chromosome"/>
</dbReference>
<evidence type="ECO:0000313" key="2">
    <source>
        <dbReference type="EMBL" id="ACE84972.1"/>
    </source>
</evidence>
<gene>
    <name evidence="2" type="ordered locus">CJA_3542</name>
</gene>
<dbReference type="KEGG" id="cja:CJA_3542"/>
<protein>
    <submittedName>
        <fullName evidence="2">Uncharacterized protein</fullName>
    </submittedName>
</protein>
<proteinExistence type="predicted"/>
<reference evidence="2 3" key="1">
    <citation type="journal article" date="2008" name="J. Bacteriol.">
        <title>Insights into plant cell wall degradation from the genome sequence of the soil bacterium Cellvibrio japonicus.</title>
        <authorList>
            <person name="Deboy R.T."/>
            <person name="Mongodin E.F."/>
            <person name="Fouts D.E."/>
            <person name="Tailford L.E."/>
            <person name="Khouri H."/>
            <person name="Emerson J.B."/>
            <person name="Mohamoud Y."/>
            <person name="Watkins K."/>
            <person name="Henrissat B."/>
            <person name="Gilbert H.J."/>
            <person name="Nelson K.E."/>
        </authorList>
    </citation>
    <scope>NUCLEOTIDE SEQUENCE [LARGE SCALE GENOMIC DNA]</scope>
    <source>
        <strain evidence="2 3">Ueda107</strain>
    </source>
</reference>
<dbReference type="STRING" id="498211.CJA_3542"/>